<comment type="caution">
    <text evidence="8">The sequence shown here is derived from an EMBL/GenBank/DDBJ whole genome shotgun (WGS) entry which is preliminary data.</text>
</comment>
<evidence type="ECO:0000313" key="8">
    <source>
        <dbReference type="EMBL" id="KAK9023305.1"/>
    </source>
</evidence>
<proteinExistence type="predicted"/>
<feature type="compositionally biased region" description="Basic and acidic residues" evidence="6">
    <location>
        <begin position="144"/>
        <end position="157"/>
    </location>
</feature>
<dbReference type="PANTHER" id="PTHR45855">
    <property type="entry name" value="TRANSCRIPTION FACTOR PIF1-RELATED"/>
    <property type="match status" value="1"/>
</dbReference>
<evidence type="ECO:0000256" key="4">
    <source>
        <dbReference type="ARBA" id="ARBA00023163"/>
    </source>
</evidence>
<feature type="region of interest" description="Disordered" evidence="6">
    <location>
        <begin position="110"/>
        <end position="157"/>
    </location>
</feature>
<dbReference type="Proteomes" id="UP001396334">
    <property type="component" value="Unassembled WGS sequence"/>
</dbReference>
<evidence type="ECO:0000256" key="3">
    <source>
        <dbReference type="ARBA" id="ARBA00023125"/>
    </source>
</evidence>
<keyword evidence="9" id="KW-1185">Reference proteome</keyword>
<dbReference type="InterPro" id="IPR031066">
    <property type="entry name" value="bHLH_ALC-like_plant"/>
</dbReference>
<feature type="domain" description="BHLH" evidence="7">
    <location>
        <begin position="144"/>
        <end position="193"/>
    </location>
</feature>
<organism evidence="8 9">
    <name type="scientific">Hibiscus sabdariffa</name>
    <name type="common">roselle</name>
    <dbReference type="NCBI Taxonomy" id="183260"/>
    <lineage>
        <taxon>Eukaryota</taxon>
        <taxon>Viridiplantae</taxon>
        <taxon>Streptophyta</taxon>
        <taxon>Embryophyta</taxon>
        <taxon>Tracheophyta</taxon>
        <taxon>Spermatophyta</taxon>
        <taxon>Magnoliopsida</taxon>
        <taxon>eudicotyledons</taxon>
        <taxon>Gunneridae</taxon>
        <taxon>Pentapetalae</taxon>
        <taxon>rosids</taxon>
        <taxon>malvids</taxon>
        <taxon>Malvales</taxon>
        <taxon>Malvaceae</taxon>
        <taxon>Malvoideae</taxon>
        <taxon>Hibiscus</taxon>
    </lineage>
</organism>
<dbReference type="SUPFAM" id="SSF47459">
    <property type="entry name" value="HLH, helix-loop-helix DNA-binding domain"/>
    <property type="match status" value="1"/>
</dbReference>
<evidence type="ECO:0000256" key="2">
    <source>
        <dbReference type="ARBA" id="ARBA00023015"/>
    </source>
</evidence>
<protein>
    <recommendedName>
        <fullName evidence="7">BHLH domain-containing protein</fullName>
    </recommendedName>
</protein>
<dbReference type="SMART" id="SM00353">
    <property type="entry name" value="HLH"/>
    <property type="match status" value="1"/>
</dbReference>
<dbReference type="PROSITE" id="PS50888">
    <property type="entry name" value="BHLH"/>
    <property type="match status" value="1"/>
</dbReference>
<dbReference type="Gene3D" id="4.10.280.10">
    <property type="entry name" value="Helix-loop-helix DNA-binding domain"/>
    <property type="match status" value="1"/>
</dbReference>
<accession>A0ABR2SDK6</accession>
<dbReference type="CDD" id="cd11445">
    <property type="entry name" value="bHLH_AtPIF_like"/>
    <property type="match status" value="1"/>
</dbReference>
<dbReference type="PANTHER" id="PTHR45855:SF6">
    <property type="entry name" value="TRANSCRIPTION FACTOR ALC"/>
    <property type="match status" value="1"/>
</dbReference>
<evidence type="ECO:0000256" key="1">
    <source>
        <dbReference type="ARBA" id="ARBA00004123"/>
    </source>
</evidence>
<comment type="subcellular location">
    <subcellularLocation>
        <location evidence="1">Nucleus</location>
    </subcellularLocation>
</comment>
<dbReference type="InterPro" id="IPR047265">
    <property type="entry name" value="PIF1-like_bHLH"/>
</dbReference>
<dbReference type="InterPro" id="IPR011598">
    <property type="entry name" value="bHLH_dom"/>
</dbReference>
<keyword evidence="3" id="KW-0238">DNA-binding</keyword>
<dbReference type="InterPro" id="IPR036638">
    <property type="entry name" value="HLH_DNA-bd_sf"/>
</dbReference>
<keyword evidence="4" id="KW-0804">Transcription</keyword>
<keyword evidence="5" id="KW-0539">Nucleus</keyword>
<evidence type="ECO:0000256" key="6">
    <source>
        <dbReference type="SAM" id="MobiDB-lite"/>
    </source>
</evidence>
<dbReference type="Pfam" id="PF00010">
    <property type="entry name" value="HLH"/>
    <property type="match status" value="1"/>
</dbReference>
<evidence type="ECO:0000259" key="7">
    <source>
        <dbReference type="PROSITE" id="PS50888"/>
    </source>
</evidence>
<dbReference type="EMBL" id="JBBPBN010000015">
    <property type="protein sequence ID" value="KAK9023305.1"/>
    <property type="molecule type" value="Genomic_DNA"/>
</dbReference>
<sequence>MADLYGGAPYSNPEPEEISTILNQLLHNPSSSSSSSCIQFKGKNIHSLPSQVPGVSTLASNSGVGMSIPVVDGYRLRGLAVGAEPEPRVNFSDPETFFGANVKDSSDNALSSAGDFSYDSEKVPEASEVPSNQERPRSSSKRSRAAEVHNLSEKRRRSRINEKMKALQNLIPNSNKTDKASMLDEAIEYLKQLQLQMLSMRNGMSLYPMCLPGVPQPMQMPPTGIGYDEGHGFFNPNMGAGTFSSNEESAMNTSFNLSAPSAISNLPVAHSAANMSNLEASIGFESSAGAHYGSFAHSSSSKEICKEGRSQLELEMNHAGNSSSSDAKETTNYIETEFIPYMFREVKPGSQDLLFK</sequence>
<keyword evidence="2" id="KW-0805">Transcription regulation</keyword>
<name>A0ABR2SDK6_9ROSI</name>
<evidence type="ECO:0000256" key="5">
    <source>
        <dbReference type="ARBA" id="ARBA00023242"/>
    </source>
</evidence>
<evidence type="ECO:0000313" key="9">
    <source>
        <dbReference type="Proteomes" id="UP001396334"/>
    </source>
</evidence>
<gene>
    <name evidence="8" type="ORF">V6N11_003527</name>
</gene>
<reference evidence="8 9" key="1">
    <citation type="journal article" date="2024" name="G3 (Bethesda)">
        <title>Genome assembly of Hibiscus sabdariffa L. provides insights into metabolisms of medicinal natural products.</title>
        <authorList>
            <person name="Kim T."/>
        </authorList>
    </citation>
    <scope>NUCLEOTIDE SEQUENCE [LARGE SCALE GENOMIC DNA]</scope>
    <source>
        <strain evidence="8">TK-2024</strain>
        <tissue evidence="8">Old leaves</tissue>
    </source>
</reference>